<dbReference type="NCBIfam" id="TIGR00203">
    <property type="entry name" value="cydB"/>
    <property type="match status" value="1"/>
</dbReference>
<keyword evidence="11 12" id="KW-0472">Membrane</keyword>
<sequence>MELLDYGTLRFIWWLIMVFLLVGFAIMDGHDMGIGSLLPFLGKTDEERRVIINTVSAHWEGNQVWFITAGGALFAAIPMVYATAFSGFYWAMMAVLWALFFRPVAFKYRSLMPEHKWRFAWDWGLFIGSFFPPILFGVAIGNVLLGVPFYLDGDLRSYYTGSFWALLNPFALLCGLLSITMIIFHGAVYLSHRTIGEIHNRCLPVIKISGLLTGILFALAGIWIAFGIKGYLITSAIDTAGASNPLNKTVITETGAWLANYRHYPLIITLPILAYLGIIGAWIFTNKGKTFIAFLCSSATVLAIISTAGASMFPFLLPSSTLPNTSLTIWDSTSGQHSLLVMLIASVILMPIVLIYTAWAFRIMRGKVTKEYIRENEHSAY</sequence>
<keyword evidence="8" id="KW-0249">Electron transport</keyword>
<evidence type="ECO:0000256" key="8">
    <source>
        <dbReference type="ARBA" id="ARBA00022982"/>
    </source>
</evidence>
<evidence type="ECO:0000256" key="10">
    <source>
        <dbReference type="ARBA" id="ARBA00023004"/>
    </source>
</evidence>
<keyword evidence="13" id="KW-0560">Oxidoreductase</keyword>
<evidence type="ECO:0000256" key="11">
    <source>
        <dbReference type="ARBA" id="ARBA00023136"/>
    </source>
</evidence>
<accession>A0A380MMF3</accession>
<keyword evidence="4" id="KW-1003">Cell membrane</keyword>
<evidence type="ECO:0000256" key="3">
    <source>
        <dbReference type="ARBA" id="ARBA00022448"/>
    </source>
</evidence>
<feature type="transmembrane region" description="Helical" evidence="12">
    <location>
        <begin position="12"/>
        <end position="41"/>
    </location>
</feature>
<keyword evidence="14" id="KW-1185">Reference proteome</keyword>
<evidence type="ECO:0000313" key="14">
    <source>
        <dbReference type="Proteomes" id="UP000254601"/>
    </source>
</evidence>
<dbReference type="Pfam" id="PF02322">
    <property type="entry name" value="Cyt_bd_oxida_II"/>
    <property type="match status" value="1"/>
</dbReference>
<dbReference type="GO" id="GO:0009055">
    <property type="term" value="F:electron transfer activity"/>
    <property type="evidence" value="ECO:0007669"/>
    <property type="project" value="TreeGrafter"/>
</dbReference>
<evidence type="ECO:0000256" key="6">
    <source>
        <dbReference type="ARBA" id="ARBA00022692"/>
    </source>
</evidence>
<feature type="transmembrane region" description="Helical" evidence="12">
    <location>
        <begin position="202"/>
        <end position="226"/>
    </location>
</feature>
<dbReference type="GO" id="GO:0019646">
    <property type="term" value="P:aerobic electron transport chain"/>
    <property type="evidence" value="ECO:0007669"/>
    <property type="project" value="TreeGrafter"/>
</dbReference>
<keyword evidence="7" id="KW-0479">Metal-binding</keyword>
<name>A0A380MMF3_9GAMM</name>
<dbReference type="PANTHER" id="PTHR43141">
    <property type="entry name" value="CYTOCHROME BD2 SUBUNIT II"/>
    <property type="match status" value="1"/>
</dbReference>
<evidence type="ECO:0000256" key="4">
    <source>
        <dbReference type="ARBA" id="ARBA00022475"/>
    </source>
</evidence>
<evidence type="ECO:0000256" key="2">
    <source>
        <dbReference type="ARBA" id="ARBA00007543"/>
    </source>
</evidence>
<protein>
    <submittedName>
        <fullName evidence="13">Cytochrome d ubiquinol oxidase subunit 2</fullName>
        <ecNumber evidence="13">1.10.3.-</ecNumber>
    </submittedName>
</protein>
<reference evidence="13 14" key="1">
    <citation type="submission" date="2018-06" db="EMBL/GenBank/DDBJ databases">
        <authorList>
            <consortium name="Pathogen Informatics"/>
            <person name="Doyle S."/>
        </authorList>
    </citation>
    <scope>NUCLEOTIDE SEQUENCE [LARGE SCALE GENOMIC DNA]</scope>
    <source>
        <strain evidence="13 14">NCTC13337</strain>
    </source>
</reference>
<keyword evidence="10" id="KW-0408">Iron</keyword>
<feature type="transmembrane region" description="Helical" evidence="12">
    <location>
        <begin position="170"/>
        <end position="190"/>
    </location>
</feature>
<dbReference type="OrthoDB" id="9776710at2"/>
<comment type="subcellular location">
    <subcellularLocation>
        <location evidence="1">Cell membrane</location>
        <topology evidence="1">Multi-pass membrane protein</topology>
    </subcellularLocation>
</comment>
<evidence type="ECO:0000256" key="1">
    <source>
        <dbReference type="ARBA" id="ARBA00004651"/>
    </source>
</evidence>
<keyword evidence="6 12" id="KW-0812">Transmembrane</keyword>
<dbReference type="GO" id="GO:0005886">
    <property type="term" value="C:plasma membrane"/>
    <property type="evidence" value="ECO:0007669"/>
    <property type="project" value="UniProtKB-SubCell"/>
</dbReference>
<feature type="transmembrane region" description="Helical" evidence="12">
    <location>
        <begin position="337"/>
        <end position="361"/>
    </location>
</feature>
<dbReference type="RefSeq" id="WP_072575503.1">
    <property type="nucleotide sequence ID" value="NZ_LWHB01000008.1"/>
</dbReference>
<dbReference type="GO" id="GO:0070069">
    <property type="term" value="C:cytochrome complex"/>
    <property type="evidence" value="ECO:0007669"/>
    <property type="project" value="TreeGrafter"/>
</dbReference>
<proteinExistence type="inferred from homology"/>
<keyword evidence="5" id="KW-0349">Heme</keyword>
<evidence type="ECO:0000256" key="7">
    <source>
        <dbReference type="ARBA" id="ARBA00022723"/>
    </source>
</evidence>
<dbReference type="EC" id="1.10.3.-" evidence="13"/>
<feature type="transmembrane region" description="Helical" evidence="12">
    <location>
        <begin position="291"/>
        <end position="317"/>
    </location>
</feature>
<evidence type="ECO:0000256" key="12">
    <source>
        <dbReference type="SAM" id="Phobius"/>
    </source>
</evidence>
<keyword evidence="9 12" id="KW-1133">Transmembrane helix</keyword>
<feature type="transmembrane region" description="Helical" evidence="12">
    <location>
        <begin position="264"/>
        <end position="284"/>
    </location>
</feature>
<dbReference type="PANTHER" id="PTHR43141:SF5">
    <property type="entry name" value="CYTOCHROME BD-I UBIQUINOL OXIDASE SUBUNIT 2"/>
    <property type="match status" value="1"/>
</dbReference>
<gene>
    <name evidence="13" type="primary">cydB</name>
    <name evidence="13" type="ORF">NCTC13337_00225</name>
</gene>
<dbReference type="GO" id="GO:0016682">
    <property type="term" value="F:oxidoreductase activity, acting on diphenols and related substances as donors, oxygen as acceptor"/>
    <property type="evidence" value="ECO:0007669"/>
    <property type="project" value="TreeGrafter"/>
</dbReference>
<dbReference type="InterPro" id="IPR003317">
    <property type="entry name" value="Cyt-d_oxidase_su2"/>
</dbReference>
<dbReference type="AlphaFoldDB" id="A0A380MMF3"/>
<evidence type="ECO:0000313" key="13">
    <source>
        <dbReference type="EMBL" id="SUO93428.1"/>
    </source>
</evidence>
<dbReference type="EMBL" id="UHIC01000001">
    <property type="protein sequence ID" value="SUO93428.1"/>
    <property type="molecule type" value="Genomic_DNA"/>
</dbReference>
<comment type="similarity">
    <text evidence="2">Belongs to the cytochrome ubiquinol oxidase subunit 2 family.</text>
</comment>
<keyword evidence="3" id="KW-0813">Transport</keyword>
<organism evidence="13 14">
    <name type="scientific">Suttonella ornithocola</name>
    <dbReference type="NCBI Taxonomy" id="279832"/>
    <lineage>
        <taxon>Bacteria</taxon>
        <taxon>Pseudomonadati</taxon>
        <taxon>Pseudomonadota</taxon>
        <taxon>Gammaproteobacteria</taxon>
        <taxon>Cardiobacteriales</taxon>
        <taxon>Cardiobacteriaceae</taxon>
        <taxon>Suttonella</taxon>
    </lineage>
</organism>
<feature type="transmembrane region" description="Helical" evidence="12">
    <location>
        <begin position="87"/>
        <end position="105"/>
    </location>
</feature>
<dbReference type="Proteomes" id="UP000254601">
    <property type="component" value="Unassembled WGS sequence"/>
</dbReference>
<dbReference type="GO" id="GO:0046872">
    <property type="term" value="F:metal ion binding"/>
    <property type="evidence" value="ECO:0007669"/>
    <property type="project" value="UniProtKB-KW"/>
</dbReference>
<feature type="transmembrane region" description="Helical" evidence="12">
    <location>
        <begin position="125"/>
        <end position="150"/>
    </location>
</feature>
<evidence type="ECO:0000256" key="5">
    <source>
        <dbReference type="ARBA" id="ARBA00022617"/>
    </source>
</evidence>
<evidence type="ECO:0000256" key="9">
    <source>
        <dbReference type="ARBA" id="ARBA00022989"/>
    </source>
</evidence>
<dbReference type="PIRSF" id="PIRSF000267">
    <property type="entry name" value="Cyt_oxidse_sub2"/>
    <property type="match status" value="1"/>
</dbReference>